<dbReference type="PROSITE" id="PS00678">
    <property type="entry name" value="WD_REPEATS_1"/>
    <property type="match status" value="2"/>
</dbReference>
<dbReference type="InterPro" id="IPR001680">
    <property type="entry name" value="WD40_rpt"/>
</dbReference>
<accession>A0AAD5SA27</accession>
<dbReference type="PANTHER" id="PTHR46027">
    <property type="entry name" value="PEROXISOMAL TARGETING SIGNAL 2 RECEPTOR"/>
    <property type="match status" value="1"/>
</dbReference>
<dbReference type="Gene3D" id="2.130.10.10">
    <property type="entry name" value="YVTN repeat-like/Quinoprotein amine dehydrogenase"/>
    <property type="match status" value="1"/>
</dbReference>
<keyword evidence="14" id="KW-1185">Reference proteome</keyword>
<dbReference type="Pfam" id="PF00400">
    <property type="entry name" value="WD40"/>
    <property type="match status" value="2"/>
</dbReference>
<dbReference type="InterPro" id="IPR059104">
    <property type="entry name" value="Beta-prop_EIPR1-like"/>
</dbReference>
<feature type="repeat" description="WD" evidence="11">
    <location>
        <begin position="107"/>
        <end position="149"/>
    </location>
</feature>
<evidence type="ECO:0000256" key="3">
    <source>
        <dbReference type="ARBA" id="ARBA00022448"/>
    </source>
</evidence>
<dbReference type="PROSITE" id="PS50294">
    <property type="entry name" value="WD_REPEATS_REGION"/>
    <property type="match status" value="3"/>
</dbReference>
<evidence type="ECO:0000256" key="10">
    <source>
        <dbReference type="ARBA" id="ARBA00032565"/>
    </source>
</evidence>
<evidence type="ECO:0000256" key="1">
    <source>
        <dbReference type="ARBA" id="ARBA00004253"/>
    </source>
</evidence>
<dbReference type="SUPFAM" id="SSF50978">
    <property type="entry name" value="WD40 repeat-like"/>
    <property type="match status" value="1"/>
</dbReference>
<dbReference type="CDD" id="cd00200">
    <property type="entry name" value="WD40"/>
    <property type="match status" value="1"/>
</dbReference>
<organism evidence="13 14">
    <name type="scientific">Rhizophlyctis rosea</name>
    <dbReference type="NCBI Taxonomy" id="64517"/>
    <lineage>
        <taxon>Eukaryota</taxon>
        <taxon>Fungi</taxon>
        <taxon>Fungi incertae sedis</taxon>
        <taxon>Chytridiomycota</taxon>
        <taxon>Chytridiomycota incertae sedis</taxon>
        <taxon>Chytridiomycetes</taxon>
        <taxon>Rhizophlyctidales</taxon>
        <taxon>Rhizophlyctidaceae</taxon>
        <taxon>Rhizophlyctis</taxon>
    </lineage>
</organism>
<comment type="similarity">
    <text evidence="9">Belongs to the WD repeat peroxin-7 family.</text>
</comment>
<sequence length="317" mass="35842">MAAPSPPPPLAFKTQGYNGYAVEYSPFFENRLACASGANFGIVGNGRLWLLNVSPGGIQPERTYDTQDGLFDCAWSENHENQIVTSSGDGSIKLWDATLPDFPIRNWAEHTREVFSVNWNLVQKDIFVSGSWDMTIKLWNPEIQQSLRTWQEHTNCIYVTTWSPTDTNIFASASGDNTIKLWDTRHPTSIQTIPAHTSEVLALDWNKYQPGVLVSGSVDNTIKVWDIRYPSRERNWLRGHEYAVRRVKCSPHRGDVVVSASYDMTMRIWDLERGVPVFVHDGHTEFVLGCDLSMFFDGQVASCAWDESVHVVSLPPM</sequence>
<dbReference type="SMART" id="SM00320">
    <property type="entry name" value="WD40"/>
    <property type="match status" value="6"/>
</dbReference>
<evidence type="ECO:0000256" key="8">
    <source>
        <dbReference type="ARBA" id="ARBA00023140"/>
    </source>
</evidence>
<keyword evidence="6" id="KW-0677">Repeat</keyword>
<name>A0AAD5SA27_9FUNG</name>
<protein>
    <recommendedName>
        <fullName evidence="10">Peroxin-7</fullName>
    </recommendedName>
</protein>
<keyword evidence="5 11" id="KW-0853">WD repeat</keyword>
<comment type="caution">
    <text evidence="13">The sequence shown here is derived from an EMBL/GenBank/DDBJ whole genome shotgun (WGS) entry which is preliminary data.</text>
</comment>
<feature type="domain" description="EIPR1-like beta-propeller" evidence="12">
    <location>
        <begin position="155"/>
        <end position="269"/>
    </location>
</feature>
<dbReference type="InterPro" id="IPR044536">
    <property type="entry name" value="PEX7"/>
</dbReference>
<keyword evidence="7" id="KW-0653">Protein transport</keyword>
<dbReference type="GO" id="GO:0005053">
    <property type="term" value="F:peroxisome matrix targeting signal-2 binding"/>
    <property type="evidence" value="ECO:0007669"/>
    <property type="project" value="InterPro"/>
</dbReference>
<dbReference type="PROSITE" id="PS50082">
    <property type="entry name" value="WD_REPEATS_2"/>
    <property type="match status" value="5"/>
</dbReference>
<feature type="repeat" description="WD" evidence="11">
    <location>
        <begin position="237"/>
        <end position="279"/>
    </location>
</feature>
<dbReference type="PANTHER" id="PTHR46027:SF1">
    <property type="entry name" value="PEROXISOMAL TARGETING SIGNAL 2 RECEPTOR"/>
    <property type="match status" value="1"/>
</dbReference>
<evidence type="ECO:0000256" key="5">
    <source>
        <dbReference type="ARBA" id="ARBA00022574"/>
    </source>
</evidence>
<dbReference type="InterPro" id="IPR015943">
    <property type="entry name" value="WD40/YVTN_repeat-like_dom_sf"/>
</dbReference>
<dbReference type="InterPro" id="IPR036322">
    <property type="entry name" value="WD40_repeat_dom_sf"/>
</dbReference>
<comment type="subcellular location">
    <subcellularLocation>
        <location evidence="2">Cytoplasm</location>
        <location evidence="2">Cytosol</location>
    </subcellularLocation>
    <subcellularLocation>
        <location evidence="1">Peroxisome matrix</location>
    </subcellularLocation>
</comment>
<feature type="repeat" description="WD" evidence="11">
    <location>
        <begin position="193"/>
        <end position="235"/>
    </location>
</feature>
<evidence type="ECO:0000313" key="13">
    <source>
        <dbReference type="EMBL" id="KAJ3050287.1"/>
    </source>
</evidence>
<reference evidence="13" key="1">
    <citation type="submission" date="2020-05" db="EMBL/GenBank/DDBJ databases">
        <title>Phylogenomic resolution of chytrid fungi.</title>
        <authorList>
            <person name="Stajich J.E."/>
            <person name="Amses K."/>
            <person name="Simmons R."/>
            <person name="Seto K."/>
            <person name="Myers J."/>
            <person name="Bonds A."/>
            <person name="Quandt C.A."/>
            <person name="Barry K."/>
            <person name="Liu P."/>
            <person name="Grigoriev I."/>
            <person name="Longcore J.E."/>
            <person name="James T.Y."/>
        </authorList>
    </citation>
    <scope>NUCLEOTIDE SEQUENCE</scope>
    <source>
        <strain evidence="13">JEL0318</strain>
    </source>
</reference>
<dbReference type="AlphaFoldDB" id="A0AAD5SA27"/>
<evidence type="ECO:0000256" key="11">
    <source>
        <dbReference type="PROSITE-ProRule" id="PRU00221"/>
    </source>
</evidence>
<dbReference type="Proteomes" id="UP001212841">
    <property type="component" value="Unassembled WGS sequence"/>
</dbReference>
<evidence type="ECO:0000313" key="14">
    <source>
        <dbReference type="Proteomes" id="UP001212841"/>
    </source>
</evidence>
<dbReference type="InterPro" id="IPR020472">
    <property type="entry name" value="WD40_PAC1"/>
</dbReference>
<keyword evidence="8" id="KW-0576">Peroxisome</keyword>
<evidence type="ECO:0000256" key="9">
    <source>
        <dbReference type="ARBA" id="ARBA00024017"/>
    </source>
</evidence>
<keyword evidence="3" id="KW-0813">Transport</keyword>
<feature type="repeat" description="WD" evidence="11">
    <location>
        <begin position="150"/>
        <end position="192"/>
    </location>
</feature>
<feature type="repeat" description="WD" evidence="11">
    <location>
        <begin position="63"/>
        <end position="96"/>
    </location>
</feature>
<dbReference type="InterPro" id="IPR019775">
    <property type="entry name" value="WD40_repeat_CS"/>
</dbReference>
<proteinExistence type="inferred from homology"/>
<gene>
    <name evidence="13" type="primary">PEX7</name>
    <name evidence="13" type="ORF">HK097_008756</name>
</gene>
<dbReference type="GO" id="GO:0005829">
    <property type="term" value="C:cytosol"/>
    <property type="evidence" value="ECO:0007669"/>
    <property type="project" value="UniProtKB-SubCell"/>
</dbReference>
<evidence type="ECO:0000256" key="4">
    <source>
        <dbReference type="ARBA" id="ARBA00022490"/>
    </source>
</evidence>
<dbReference type="EMBL" id="JADGJD010000532">
    <property type="protein sequence ID" value="KAJ3050287.1"/>
    <property type="molecule type" value="Genomic_DNA"/>
</dbReference>
<evidence type="ECO:0000256" key="2">
    <source>
        <dbReference type="ARBA" id="ARBA00004514"/>
    </source>
</evidence>
<keyword evidence="13" id="KW-0675">Receptor</keyword>
<evidence type="ECO:0000256" key="6">
    <source>
        <dbReference type="ARBA" id="ARBA00022737"/>
    </source>
</evidence>
<dbReference type="PRINTS" id="PR00320">
    <property type="entry name" value="GPROTEINBRPT"/>
</dbReference>
<dbReference type="GO" id="GO:0016558">
    <property type="term" value="P:protein import into peroxisome matrix"/>
    <property type="evidence" value="ECO:0007669"/>
    <property type="project" value="InterPro"/>
</dbReference>
<evidence type="ECO:0000256" key="7">
    <source>
        <dbReference type="ARBA" id="ARBA00022927"/>
    </source>
</evidence>
<evidence type="ECO:0000259" key="12">
    <source>
        <dbReference type="Pfam" id="PF23609"/>
    </source>
</evidence>
<keyword evidence="4" id="KW-0963">Cytoplasm</keyword>
<dbReference type="Pfam" id="PF23609">
    <property type="entry name" value="Beta-prop_EIPR1"/>
    <property type="match status" value="1"/>
</dbReference>
<dbReference type="GO" id="GO:0005782">
    <property type="term" value="C:peroxisomal matrix"/>
    <property type="evidence" value="ECO:0007669"/>
    <property type="project" value="UniProtKB-SubCell"/>
</dbReference>